<name>A0A1H7A1R2_9MICO</name>
<dbReference type="InterPro" id="IPR000291">
    <property type="entry name" value="D-Ala_lig_Van_CS"/>
</dbReference>
<dbReference type="Proteomes" id="UP000183315">
    <property type="component" value="Unassembled WGS sequence"/>
</dbReference>
<comment type="catalytic activity">
    <reaction evidence="10">
        <text>2 D-alanine + ATP = D-alanyl-D-alanine + ADP + phosphate + H(+)</text>
        <dbReference type="Rhea" id="RHEA:11224"/>
        <dbReference type="ChEBI" id="CHEBI:15378"/>
        <dbReference type="ChEBI" id="CHEBI:30616"/>
        <dbReference type="ChEBI" id="CHEBI:43474"/>
        <dbReference type="ChEBI" id="CHEBI:57416"/>
        <dbReference type="ChEBI" id="CHEBI:57822"/>
        <dbReference type="ChEBI" id="CHEBI:456216"/>
        <dbReference type="EC" id="6.3.2.4"/>
    </reaction>
</comment>
<evidence type="ECO:0000256" key="5">
    <source>
        <dbReference type="ARBA" id="ARBA00022741"/>
    </source>
</evidence>
<keyword evidence="4 10" id="KW-0436">Ligase</keyword>
<evidence type="ECO:0000256" key="8">
    <source>
        <dbReference type="ARBA" id="ARBA00022984"/>
    </source>
</evidence>
<sequence>MHALILAGGLSHERDVSIRSGRRVMEALRTTVDKVTMVDVDTELIPTLRHGDIDVVWPLVHGATGEDGSLQALLELVGVPFVGTASPSARVAWNKAVSKAVMARSGISTPDHVTLPQSLFREVGAEQVLDTVVARFGLPVVVKPVRGGSALGVSIVHDRGDLARAMVHCFAYGDTALVEKHIPGTEVAMSVLGTGDDARVLPAVETVTDGAYDYDARYNPGRVEYFAPARLTESQAAEAATTALAVHRSMDLRDLSRIDLILDETGVAQVIDINITPGMTETSLFPQAAEAAGLDLGRVYREVVDTAAARGATR</sequence>
<dbReference type="InterPro" id="IPR013815">
    <property type="entry name" value="ATP_grasp_subdomain_1"/>
</dbReference>
<evidence type="ECO:0000256" key="12">
    <source>
        <dbReference type="PIRSR" id="PIRSR039102-3"/>
    </source>
</evidence>
<dbReference type="SUPFAM" id="SSF52440">
    <property type="entry name" value="PreATP-grasp domain"/>
    <property type="match status" value="1"/>
</dbReference>
<dbReference type="PIRSF" id="PIRSF039102">
    <property type="entry name" value="Ddl/VanB"/>
    <property type="match status" value="1"/>
</dbReference>
<dbReference type="EMBL" id="FNZI01000005">
    <property type="protein sequence ID" value="SEJ57837.1"/>
    <property type="molecule type" value="Genomic_DNA"/>
</dbReference>
<feature type="binding site" evidence="12">
    <location>
        <position position="259"/>
    </location>
    <ligand>
        <name>Mg(2+)</name>
        <dbReference type="ChEBI" id="CHEBI:18420"/>
        <label>1</label>
    </ligand>
</feature>
<evidence type="ECO:0000256" key="4">
    <source>
        <dbReference type="ARBA" id="ARBA00022598"/>
    </source>
</evidence>
<dbReference type="GO" id="GO:0008360">
    <property type="term" value="P:regulation of cell shape"/>
    <property type="evidence" value="ECO:0007669"/>
    <property type="project" value="UniProtKB-KW"/>
</dbReference>
<dbReference type="InterPro" id="IPR011095">
    <property type="entry name" value="Dala_Dala_lig_C"/>
</dbReference>
<dbReference type="HAMAP" id="MF_00047">
    <property type="entry name" value="Dala_Dala_lig"/>
    <property type="match status" value="1"/>
</dbReference>
<evidence type="ECO:0000313" key="15">
    <source>
        <dbReference type="EMBL" id="SEJ57837.1"/>
    </source>
</evidence>
<dbReference type="PROSITE" id="PS50975">
    <property type="entry name" value="ATP_GRASP"/>
    <property type="match status" value="1"/>
</dbReference>
<comment type="function">
    <text evidence="10">Cell wall formation.</text>
</comment>
<organism evidence="15 16">
    <name type="scientific">Demequina mangrovi</name>
    <dbReference type="NCBI Taxonomy" id="1043493"/>
    <lineage>
        <taxon>Bacteria</taxon>
        <taxon>Bacillati</taxon>
        <taxon>Actinomycetota</taxon>
        <taxon>Actinomycetes</taxon>
        <taxon>Micrococcales</taxon>
        <taxon>Demequinaceae</taxon>
        <taxon>Demequina</taxon>
    </lineage>
</organism>
<dbReference type="Gene3D" id="3.30.470.20">
    <property type="entry name" value="ATP-grasp fold, B domain"/>
    <property type="match status" value="1"/>
</dbReference>
<dbReference type="GO" id="GO:0008716">
    <property type="term" value="F:D-alanine-D-alanine ligase activity"/>
    <property type="evidence" value="ECO:0007669"/>
    <property type="project" value="UniProtKB-UniRule"/>
</dbReference>
<feature type="binding site" evidence="12">
    <location>
        <position position="274"/>
    </location>
    <ligand>
        <name>Mg(2+)</name>
        <dbReference type="ChEBI" id="CHEBI:18420"/>
        <label>2</label>
    </ligand>
</feature>
<evidence type="ECO:0000256" key="11">
    <source>
        <dbReference type="PIRSR" id="PIRSR039102-1"/>
    </source>
</evidence>
<dbReference type="GO" id="GO:0005524">
    <property type="term" value="F:ATP binding"/>
    <property type="evidence" value="ECO:0007669"/>
    <property type="project" value="UniProtKB-UniRule"/>
</dbReference>
<keyword evidence="9 10" id="KW-0961">Cell wall biogenesis/degradation</keyword>
<feature type="domain" description="ATP-grasp" evidence="14">
    <location>
        <begin position="99"/>
        <end position="305"/>
    </location>
</feature>
<dbReference type="InterPro" id="IPR011127">
    <property type="entry name" value="Dala_Dala_lig_N"/>
</dbReference>
<keyword evidence="5 13" id="KW-0547">Nucleotide-binding</keyword>
<dbReference type="Pfam" id="PF01820">
    <property type="entry name" value="Dala_Dala_lig_N"/>
    <property type="match status" value="1"/>
</dbReference>
<keyword evidence="12" id="KW-0479">Metal-binding</keyword>
<evidence type="ECO:0000259" key="14">
    <source>
        <dbReference type="PROSITE" id="PS50975"/>
    </source>
</evidence>
<proteinExistence type="inferred from homology"/>
<gene>
    <name evidence="10" type="primary">ddl</name>
    <name evidence="15" type="ORF">SAMN05421637_2274</name>
</gene>
<keyword evidence="7 10" id="KW-0133">Cell shape</keyword>
<dbReference type="Gene3D" id="3.40.50.20">
    <property type="match status" value="1"/>
</dbReference>
<keyword evidence="12" id="KW-0464">Manganese</keyword>
<dbReference type="SMART" id="SM01209">
    <property type="entry name" value="GARS_A"/>
    <property type="match status" value="1"/>
</dbReference>
<evidence type="ECO:0000313" key="16">
    <source>
        <dbReference type="Proteomes" id="UP000183315"/>
    </source>
</evidence>
<dbReference type="InterPro" id="IPR005905">
    <property type="entry name" value="D_ala_D_ala"/>
</dbReference>
<comment type="subcellular location">
    <subcellularLocation>
        <location evidence="1 10">Cytoplasm</location>
    </subcellularLocation>
</comment>
<dbReference type="OrthoDB" id="9813261at2"/>
<comment type="pathway">
    <text evidence="10">Cell wall biogenesis; peptidoglycan biosynthesis.</text>
</comment>
<protein>
    <recommendedName>
        <fullName evidence="10">D-alanine--D-alanine ligase</fullName>
        <ecNumber evidence="10">6.3.2.4</ecNumber>
    </recommendedName>
    <alternativeName>
        <fullName evidence="10">D-Ala-D-Ala ligase</fullName>
    </alternativeName>
    <alternativeName>
        <fullName evidence="10">D-alanylalanine synthetase</fullName>
    </alternativeName>
</protein>
<dbReference type="SUPFAM" id="SSF56059">
    <property type="entry name" value="Glutathione synthetase ATP-binding domain-like"/>
    <property type="match status" value="1"/>
</dbReference>
<accession>A0A1H7A1R2</accession>
<dbReference type="GO" id="GO:0046872">
    <property type="term" value="F:metal ion binding"/>
    <property type="evidence" value="ECO:0007669"/>
    <property type="project" value="UniProtKB-KW"/>
</dbReference>
<evidence type="ECO:0000256" key="3">
    <source>
        <dbReference type="ARBA" id="ARBA00022490"/>
    </source>
</evidence>
<dbReference type="GO" id="GO:0071555">
    <property type="term" value="P:cell wall organization"/>
    <property type="evidence" value="ECO:0007669"/>
    <property type="project" value="UniProtKB-KW"/>
</dbReference>
<evidence type="ECO:0000256" key="9">
    <source>
        <dbReference type="ARBA" id="ARBA00023316"/>
    </source>
</evidence>
<dbReference type="InterPro" id="IPR016185">
    <property type="entry name" value="PreATP-grasp_dom_sf"/>
</dbReference>
<feature type="active site" evidence="11">
    <location>
        <position position="149"/>
    </location>
</feature>
<evidence type="ECO:0000256" key="2">
    <source>
        <dbReference type="ARBA" id="ARBA00010871"/>
    </source>
</evidence>
<dbReference type="RefSeq" id="WP_052405829.1">
    <property type="nucleotide sequence ID" value="NZ_BBLU01000007.1"/>
</dbReference>
<keyword evidence="8 10" id="KW-0573">Peptidoglycan synthesis</keyword>
<evidence type="ECO:0000256" key="6">
    <source>
        <dbReference type="ARBA" id="ARBA00022840"/>
    </source>
</evidence>
<dbReference type="PANTHER" id="PTHR23132">
    <property type="entry name" value="D-ALANINE--D-ALANINE LIGASE"/>
    <property type="match status" value="1"/>
</dbReference>
<feature type="active site" evidence="11">
    <location>
        <position position="13"/>
    </location>
</feature>
<keyword evidence="16" id="KW-1185">Reference proteome</keyword>
<dbReference type="NCBIfam" id="NF002378">
    <property type="entry name" value="PRK01372.1"/>
    <property type="match status" value="1"/>
</dbReference>
<dbReference type="UniPathway" id="UPA00219"/>
<evidence type="ECO:0000256" key="13">
    <source>
        <dbReference type="PROSITE-ProRule" id="PRU00409"/>
    </source>
</evidence>
<dbReference type="GO" id="GO:0005737">
    <property type="term" value="C:cytoplasm"/>
    <property type="evidence" value="ECO:0007669"/>
    <property type="project" value="UniProtKB-SubCell"/>
</dbReference>
<dbReference type="Gene3D" id="3.30.1490.20">
    <property type="entry name" value="ATP-grasp fold, A domain"/>
    <property type="match status" value="1"/>
</dbReference>
<dbReference type="eggNOG" id="COG1181">
    <property type="taxonomic scope" value="Bacteria"/>
</dbReference>
<reference evidence="16" key="1">
    <citation type="submission" date="2016-10" db="EMBL/GenBank/DDBJ databases">
        <authorList>
            <person name="Varghese N."/>
        </authorList>
    </citation>
    <scope>NUCLEOTIDE SEQUENCE [LARGE SCALE GENOMIC DNA]</scope>
    <source>
        <strain evidence="16">DSM 24868</strain>
    </source>
</reference>
<keyword evidence="3 10" id="KW-0963">Cytoplasm</keyword>
<comment type="similarity">
    <text evidence="2 10">Belongs to the D-alanine--D-alanine ligase family.</text>
</comment>
<evidence type="ECO:0000256" key="1">
    <source>
        <dbReference type="ARBA" id="ARBA00004496"/>
    </source>
</evidence>
<keyword evidence="6 13" id="KW-0067">ATP-binding</keyword>
<feature type="active site" evidence="11">
    <location>
        <position position="283"/>
    </location>
</feature>
<evidence type="ECO:0000256" key="10">
    <source>
        <dbReference type="HAMAP-Rule" id="MF_00047"/>
    </source>
</evidence>
<dbReference type="Pfam" id="PF07478">
    <property type="entry name" value="Dala_Dala_lig_C"/>
    <property type="match status" value="1"/>
</dbReference>
<dbReference type="GO" id="GO:0009252">
    <property type="term" value="P:peptidoglycan biosynthetic process"/>
    <property type="evidence" value="ECO:0007669"/>
    <property type="project" value="UniProtKB-UniRule"/>
</dbReference>
<comment type="cofactor">
    <cofactor evidence="12">
        <name>Mg(2+)</name>
        <dbReference type="ChEBI" id="CHEBI:18420"/>
    </cofactor>
    <cofactor evidence="12">
        <name>Mn(2+)</name>
        <dbReference type="ChEBI" id="CHEBI:29035"/>
    </cofactor>
    <text evidence="12">Binds 2 magnesium or manganese ions per subunit.</text>
</comment>
<dbReference type="PANTHER" id="PTHR23132:SF23">
    <property type="entry name" value="D-ALANINE--D-ALANINE LIGASE B"/>
    <property type="match status" value="1"/>
</dbReference>
<dbReference type="EC" id="6.3.2.4" evidence="10"/>
<dbReference type="InterPro" id="IPR011761">
    <property type="entry name" value="ATP-grasp"/>
</dbReference>
<dbReference type="STRING" id="1043493.SAMN05421637_2274"/>
<evidence type="ECO:0000256" key="7">
    <source>
        <dbReference type="ARBA" id="ARBA00022960"/>
    </source>
</evidence>
<dbReference type="PROSITE" id="PS00843">
    <property type="entry name" value="DALA_DALA_LIGASE_1"/>
    <property type="match status" value="1"/>
</dbReference>
<keyword evidence="12" id="KW-0460">Magnesium</keyword>
<dbReference type="AlphaFoldDB" id="A0A1H7A1R2"/>